<dbReference type="InterPro" id="IPR036424">
    <property type="entry name" value="UPP_synth-like_sf"/>
</dbReference>
<dbReference type="AlphaFoldDB" id="A0A915PK66"/>
<evidence type="ECO:0000256" key="5">
    <source>
        <dbReference type="ARBA" id="ARBA00012596"/>
    </source>
</evidence>
<evidence type="ECO:0000256" key="11">
    <source>
        <dbReference type="ARBA" id="ARBA00023136"/>
    </source>
</evidence>
<dbReference type="GO" id="GO:0045547">
    <property type="term" value="F:ditrans,polycis-polyprenyl diphosphate synthase [(2E,6E)-farnesyl diphosphate specific] activity"/>
    <property type="evidence" value="ECO:0007669"/>
    <property type="project" value="UniProtKB-EC"/>
</dbReference>
<dbReference type="SUPFAM" id="SSF64005">
    <property type="entry name" value="Undecaprenyl diphosphate synthase"/>
    <property type="match status" value="1"/>
</dbReference>
<comment type="catalytic activity">
    <reaction evidence="12">
        <text>n isopentenyl diphosphate + (2E,6E)-farnesyl diphosphate = a di-trans,poly-cis-polyprenyl diphosphate + n diphosphate</text>
        <dbReference type="Rhea" id="RHEA:53008"/>
        <dbReference type="Rhea" id="RHEA-COMP:19494"/>
        <dbReference type="ChEBI" id="CHEBI:33019"/>
        <dbReference type="ChEBI" id="CHEBI:128769"/>
        <dbReference type="ChEBI" id="CHEBI:136960"/>
        <dbReference type="ChEBI" id="CHEBI:175763"/>
        <dbReference type="EC" id="2.5.1.87"/>
    </reaction>
</comment>
<comment type="pathway">
    <text evidence="3">Protein modification; protein glycosylation.</text>
</comment>
<accession>A0A915PK66</accession>
<comment type="similarity">
    <text evidence="4">Belongs to the UPP synthase family.</text>
</comment>
<evidence type="ECO:0000256" key="3">
    <source>
        <dbReference type="ARBA" id="ARBA00004922"/>
    </source>
</evidence>
<dbReference type="EC" id="2.5.1.87" evidence="5"/>
<name>A0A915PK66_9BILA</name>
<organism evidence="13 14">
    <name type="scientific">Setaria digitata</name>
    <dbReference type="NCBI Taxonomy" id="48799"/>
    <lineage>
        <taxon>Eukaryota</taxon>
        <taxon>Metazoa</taxon>
        <taxon>Ecdysozoa</taxon>
        <taxon>Nematoda</taxon>
        <taxon>Chromadorea</taxon>
        <taxon>Rhabditida</taxon>
        <taxon>Spirurina</taxon>
        <taxon>Spiruromorpha</taxon>
        <taxon>Filarioidea</taxon>
        <taxon>Setariidae</taxon>
        <taxon>Setaria</taxon>
    </lineage>
</organism>
<evidence type="ECO:0000256" key="7">
    <source>
        <dbReference type="ARBA" id="ARBA00022692"/>
    </source>
</evidence>
<comment type="subcellular location">
    <subcellularLocation>
        <location evidence="2">Endoplasmic reticulum membrane</location>
    </subcellularLocation>
</comment>
<dbReference type="InterPro" id="IPR038887">
    <property type="entry name" value="Nus1/NgBR"/>
</dbReference>
<evidence type="ECO:0000313" key="14">
    <source>
        <dbReference type="WBParaSite" id="sdigi.contig1135.g10215.t1"/>
    </source>
</evidence>
<keyword evidence="7" id="KW-0812">Transmembrane</keyword>
<dbReference type="GO" id="GO:1904423">
    <property type="term" value="C:dehydrodolichyl diphosphate synthase complex"/>
    <property type="evidence" value="ECO:0007669"/>
    <property type="project" value="InterPro"/>
</dbReference>
<reference evidence="14" key="1">
    <citation type="submission" date="2022-11" db="UniProtKB">
        <authorList>
            <consortium name="WormBaseParasite"/>
        </authorList>
    </citation>
    <scope>IDENTIFICATION</scope>
</reference>
<keyword evidence="9" id="KW-0460">Magnesium</keyword>
<evidence type="ECO:0000256" key="8">
    <source>
        <dbReference type="ARBA" id="ARBA00022824"/>
    </source>
</evidence>
<keyword evidence="13" id="KW-1185">Reference proteome</keyword>
<protein>
    <recommendedName>
        <fullName evidence="5">ditrans,polycis-polyprenyl diphosphate synthase [(2E,6E)-farnesyldiphosphate specific]</fullName>
        <ecNumber evidence="5">2.5.1.87</ecNumber>
    </recommendedName>
</protein>
<evidence type="ECO:0000256" key="4">
    <source>
        <dbReference type="ARBA" id="ARBA00005432"/>
    </source>
</evidence>
<dbReference type="Gene3D" id="3.40.1180.10">
    <property type="entry name" value="Decaprenyl diphosphate synthase-like"/>
    <property type="match status" value="1"/>
</dbReference>
<evidence type="ECO:0000256" key="12">
    <source>
        <dbReference type="ARBA" id="ARBA00047353"/>
    </source>
</evidence>
<keyword evidence="8" id="KW-0256">Endoplasmic reticulum</keyword>
<evidence type="ECO:0000256" key="2">
    <source>
        <dbReference type="ARBA" id="ARBA00004586"/>
    </source>
</evidence>
<comment type="cofactor">
    <cofactor evidence="1">
        <name>Mg(2+)</name>
        <dbReference type="ChEBI" id="CHEBI:18420"/>
    </cofactor>
</comment>
<evidence type="ECO:0000256" key="9">
    <source>
        <dbReference type="ARBA" id="ARBA00022842"/>
    </source>
</evidence>
<dbReference type="Pfam" id="PF01255">
    <property type="entry name" value="Prenyltransf"/>
    <property type="match status" value="1"/>
</dbReference>
<evidence type="ECO:0000256" key="10">
    <source>
        <dbReference type="ARBA" id="ARBA00022989"/>
    </source>
</evidence>
<proteinExistence type="inferred from homology"/>
<evidence type="ECO:0000256" key="1">
    <source>
        <dbReference type="ARBA" id="ARBA00001946"/>
    </source>
</evidence>
<dbReference type="Proteomes" id="UP000887581">
    <property type="component" value="Unplaced"/>
</dbReference>
<dbReference type="WBParaSite" id="sdigi.contig1135.g10215.t1">
    <property type="protein sequence ID" value="sdigi.contig1135.g10215.t1"/>
    <property type="gene ID" value="sdigi.contig1135.g10215"/>
</dbReference>
<keyword evidence="6" id="KW-0808">Transferase</keyword>
<evidence type="ECO:0000256" key="6">
    <source>
        <dbReference type="ARBA" id="ARBA00022679"/>
    </source>
</evidence>
<sequence>MEAASRLIAHCARVGIAKVTLYDPWSYICSRREILRQLTYDLMQKTYSKEIPDVEFYDSNQTVTHPSSIHTAVKILGARDGRQSIVRACQKLSMKCQPADITIEQISECLAEEHICEPDFLLQVGNLETMAGYSPWTLRITEILQLKSLPYNFSYQQFLSCLQDYSSRDRRVGSYIPIFQKDTEVGSSEQPPSFEP</sequence>
<dbReference type="PANTHER" id="PTHR21528">
    <property type="entry name" value="DEHYDRODOLICHYL DIPHOSPHATE SYNTHASE COMPLEX SUBUNIT NUS1"/>
    <property type="match status" value="1"/>
</dbReference>
<keyword evidence="11" id="KW-0472">Membrane</keyword>
<dbReference type="InterPro" id="IPR001441">
    <property type="entry name" value="UPP_synth-like"/>
</dbReference>
<dbReference type="GO" id="GO:0005789">
    <property type="term" value="C:endoplasmic reticulum membrane"/>
    <property type="evidence" value="ECO:0007669"/>
    <property type="project" value="UniProtKB-SubCell"/>
</dbReference>
<keyword evidence="10" id="KW-1133">Transmembrane helix</keyword>
<dbReference type="PANTHER" id="PTHR21528:SF0">
    <property type="entry name" value="DEHYDRODOLICHYL DIPHOSPHATE SYNTHASE COMPLEX SUBUNIT NUS1"/>
    <property type="match status" value="1"/>
</dbReference>
<evidence type="ECO:0000313" key="13">
    <source>
        <dbReference type="Proteomes" id="UP000887581"/>
    </source>
</evidence>